<proteinExistence type="predicted"/>
<accession>A0A1D2A9Y6</accession>
<reference evidence="4" key="1">
    <citation type="submission" date="2015-08" db="EMBL/GenBank/DDBJ databases">
        <authorList>
            <person name="Babu N.S."/>
            <person name="Beckwith C.J."/>
            <person name="Beseler K.G."/>
            <person name="Brison A."/>
            <person name="Carone J.V."/>
            <person name="Caskin T.P."/>
            <person name="Diamond M."/>
            <person name="Durham M.E."/>
            <person name="Foxe J.M."/>
            <person name="Go M."/>
            <person name="Henderson B.A."/>
            <person name="Jones I.B."/>
            <person name="McGettigan J.A."/>
            <person name="Micheletti S.J."/>
            <person name="Nasrallah M.E."/>
            <person name="Ortiz D."/>
            <person name="Piller C.R."/>
            <person name="Privatt S.R."/>
            <person name="Schneider S.L."/>
            <person name="Sharp S."/>
            <person name="Smith T.C."/>
            <person name="Stanton J.D."/>
            <person name="Ullery H.E."/>
            <person name="Wilson R.J."/>
            <person name="Serrano M.G."/>
            <person name="Buck G."/>
            <person name="Lee V."/>
            <person name="Wang Y."/>
            <person name="Carvalho R."/>
            <person name="Voegtly L."/>
            <person name="Shi R."/>
            <person name="Duckworth R."/>
            <person name="Johnson A."/>
            <person name="Loviza R."/>
            <person name="Walstead R."/>
            <person name="Shah Z."/>
            <person name="Kiflezghi M."/>
            <person name="Wade K."/>
            <person name="Ball S.L."/>
            <person name="Bradley K.W."/>
            <person name="Asai D.J."/>
            <person name="Bowman C.A."/>
            <person name="Russell D.A."/>
            <person name="Pope W.H."/>
            <person name="Jacobs-Sera D."/>
            <person name="Hendrix R.W."/>
            <person name="Hatfull G.F."/>
        </authorList>
    </citation>
    <scope>NUCLEOTIDE SEQUENCE</scope>
</reference>
<dbReference type="InterPro" id="IPR050358">
    <property type="entry name" value="RSE1/DDB1/CFT1"/>
</dbReference>
<evidence type="ECO:0008006" key="5">
    <source>
        <dbReference type="Google" id="ProtNLM"/>
    </source>
</evidence>
<dbReference type="PANTHER" id="PTHR10644">
    <property type="entry name" value="DNA REPAIR/RNA PROCESSING CPSF FAMILY"/>
    <property type="match status" value="1"/>
</dbReference>
<dbReference type="InterPro" id="IPR004871">
    <property type="entry name" value="RSE1/DDB1/CPSF1_C"/>
</dbReference>
<feature type="domain" description="RSE1/DDB1/CPSF1 C-terminal" evidence="2">
    <location>
        <begin position="1090"/>
        <end position="1426"/>
    </location>
</feature>
<dbReference type="GO" id="GO:0005634">
    <property type="term" value="C:nucleus"/>
    <property type="evidence" value="ECO:0007669"/>
    <property type="project" value="InterPro"/>
</dbReference>
<sequence length="1462" mass="151520">MQDPDAESIVGIFNQVHPPTAVQHCAGIWLTAPAQEGCLPELVVSKGTLLEVYTASCAGADVKLMLIASLTLPGLVESLACIPYRYRGRGRDSILLSFREAKASVLCWDATSAGLVTSSLHYFEADEAMRGGRAAFTRGPLAAGDPLGRCGAVVVYDNKLAVLPAMVPELLELDEAAGLAGAGRVPEAGTVGNSYVDDLGSALDIQEVKAATFLHGYSEPVLLVLHEPRPSWSGALRDGRDTCVASALSLSLARRTHACIWSAPGLPTDARGLAAVPSGGALVLCRDGVVFVAQGQSLALLTNPRGRPGPAPPPLVFDHTGTQPPGNTAAAYARAHLQPHPATLATMLSTSPAAPGLDVECDTGALGWLTASTAFLSVKTGQLVMLRLERTGGAVNSITMTLAGASPPATCLASVGPSLLFLGSALGDSLLVRAEAAAAAADAHSVSMGGQGGAPSPHSNPELSGGEDEEHILERDGGEGPGGAAQPMEVDGQSAAPASAGAPASADDEEDEAMRLYGMSLGQEDGAGASRAAEPMRYALSVLDALINVGPIHSITMADVPGERPFLLTCSGSEKTGALCMMRPSVTPTVITRVPLPGVLGLWAVWCAKSEAADGKAPASAPQPHHSYLVMSFKDGTKLLATGDELREATDVVEFAVDTRTLAAGSMAGGRLLLQVFPQGLRTLRGTEMLVDHWAADLARGAGVDPVDPGVSVLAAHITDTAALVRLSCGALALLRLDPDSLALAPVRLGAAQGGRDDLSQPDGSGPLTLIGSSAVTAACLASLPAAGSTLQRAIVALCREGGALEVYDADTWELVLREEDFVRGKAVLGAGLPPSSSSRAPPHPPIKATEVLIAAPTSLAALRPDLRDAARPSAVAPSQHPYLLALLSDGTLLAYRAFWTGGQLRFKRLLLDVPPCLPPCPGLPDGPLPPRLTFFQGMGEDLACSGFLLAGAKPLLLVASRNTLVPHPFGLGQHLPLAAFTPFHNVNCPFGFVASAPDVARSQGGLHIGQLPPRTRLDGPWARQKIALRATPLQATFYPEASLIGLLVCRHAPYTPAMPEEDGSEPHAAYSYALADAAAAAAGPAALVHEVRLLEPGSWDALWRHALLPGERALVIRTVRLREARTGATVPFLAVGAGFLAGEDYPCGGRVLLCEIRRGAGGRWQSRMAYAREFKAAVCALDVVEGGLLVATGNRLELCLLLSSAGSEDAAPGAEPRPTLYKLQRCAFYDGPVLITSLQVIKKFILLADILLGLSFLTYSTETRQFVLLSKDAARVQPAATALLVSGKRLHLVMAGLDGTLRMLGYDPTHANSWKGQRLVHRASLHTGEVMAFMAQVDLAALRAGALPSPAPTWGVLVASASGAVGLVVGPSWDGADAPHCPPASLARALACAGPAPAGLNAVAWRRRGRPDGATMLDCGLLATWTALDLAARERVASDLCVDPGALHASLAALHQACRLD</sequence>
<feature type="region of interest" description="Disordered" evidence="1">
    <location>
        <begin position="446"/>
        <end position="510"/>
    </location>
</feature>
<name>A0A1D2A9Y6_AUXPR</name>
<organism evidence="4">
    <name type="scientific">Auxenochlorella protothecoides</name>
    <name type="common">Green microalga</name>
    <name type="synonym">Chlorella protothecoides</name>
    <dbReference type="NCBI Taxonomy" id="3075"/>
    <lineage>
        <taxon>Eukaryota</taxon>
        <taxon>Viridiplantae</taxon>
        <taxon>Chlorophyta</taxon>
        <taxon>core chlorophytes</taxon>
        <taxon>Trebouxiophyceae</taxon>
        <taxon>Chlorellales</taxon>
        <taxon>Chlorellaceae</taxon>
        <taxon>Auxenochlorella</taxon>
    </lineage>
</organism>
<gene>
    <name evidence="4" type="ORF">g.36264</name>
</gene>
<feature type="compositionally biased region" description="Low complexity" evidence="1">
    <location>
        <begin position="494"/>
        <end position="505"/>
    </location>
</feature>
<evidence type="ECO:0000259" key="3">
    <source>
        <dbReference type="Pfam" id="PF23726"/>
    </source>
</evidence>
<evidence type="ECO:0000313" key="4">
    <source>
        <dbReference type="EMBL" id="JAT76007.1"/>
    </source>
</evidence>
<feature type="domain" description="RSE1/DDB1/CPSF1 second beta-propeller" evidence="3">
    <location>
        <begin position="588"/>
        <end position="996"/>
    </location>
</feature>
<dbReference type="Pfam" id="PF23726">
    <property type="entry name" value="Beta-prop_RSE1_2nd"/>
    <property type="match status" value="1"/>
</dbReference>
<dbReference type="GO" id="GO:0003676">
    <property type="term" value="F:nucleic acid binding"/>
    <property type="evidence" value="ECO:0007669"/>
    <property type="project" value="InterPro"/>
</dbReference>
<protein>
    <recommendedName>
        <fullName evidence="5">Cleavage and polyadenylation specificity factor subunit 1</fullName>
    </recommendedName>
</protein>
<dbReference type="EMBL" id="GDKF01002615">
    <property type="protein sequence ID" value="JAT76007.1"/>
    <property type="molecule type" value="Transcribed_RNA"/>
</dbReference>
<dbReference type="Gene3D" id="2.130.10.10">
    <property type="entry name" value="YVTN repeat-like/Quinoprotein amine dehydrogenase"/>
    <property type="match status" value="5"/>
</dbReference>
<dbReference type="InterPro" id="IPR058543">
    <property type="entry name" value="Beta-prop_RSE1/DDB1/CPSF1_2nd"/>
</dbReference>
<evidence type="ECO:0000259" key="2">
    <source>
        <dbReference type="Pfam" id="PF03178"/>
    </source>
</evidence>
<evidence type="ECO:0000256" key="1">
    <source>
        <dbReference type="SAM" id="MobiDB-lite"/>
    </source>
</evidence>
<dbReference type="Pfam" id="PF03178">
    <property type="entry name" value="CPSF_A"/>
    <property type="match status" value="1"/>
</dbReference>
<dbReference type="InterPro" id="IPR015943">
    <property type="entry name" value="WD40/YVTN_repeat-like_dom_sf"/>
</dbReference>